<dbReference type="InterPro" id="IPR014555">
    <property type="entry name" value="RecF-like"/>
</dbReference>
<feature type="domain" description="ATPase AAA-type core" evidence="1">
    <location>
        <begin position="245"/>
        <end position="381"/>
    </location>
</feature>
<dbReference type="PIRSF" id="PIRSF029347">
    <property type="entry name" value="RecF"/>
    <property type="match status" value="1"/>
</dbReference>
<dbReference type="RefSeq" id="WP_323243913.1">
    <property type="nucleotide sequence ID" value="NZ_JAYGHK010000025.1"/>
</dbReference>
<dbReference type="EMBL" id="JAYGHK010000025">
    <property type="protein sequence ID" value="MEA5608360.1"/>
    <property type="molecule type" value="Genomic_DNA"/>
</dbReference>
<keyword evidence="3" id="KW-1185">Reference proteome</keyword>
<dbReference type="Pfam" id="PF13304">
    <property type="entry name" value="AAA_21"/>
    <property type="match status" value="2"/>
</dbReference>
<dbReference type="InterPro" id="IPR003959">
    <property type="entry name" value="ATPase_AAA_core"/>
</dbReference>
<evidence type="ECO:0000259" key="1">
    <source>
        <dbReference type="Pfam" id="PF13304"/>
    </source>
</evidence>
<dbReference type="CDD" id="cd00267">
    <property type="entry name" value="ABC_ATPase"/>
    <property type="match status" value="1"/>
</dbReference>
<dbReference type="SUPFAM" id="SSF52540">
    <property type="entry name" value="P-loop containing nucleoside triphosphate hydrolases"/>
    <property type="match status" value="1"/>
</dbReference>
<dbReference type="Gene3D" id="3.40.50.300">
    <property type="entry name" value="P-loop containing nucleotide triphosphate hydrolases"/>
    <property type="match status" value="2"/>
</dbReference>
<organism evidence="2 3">
    <name type="scientific">Nodularia spumigena UHCC 0060</name>
    <dbReference type="NCBI Taxonomy" id="3110300"/>
    <lineage>
        <taxon>Bacteria</taxon>
        <taxon>Bacillati</taxon>
        <taxon>Cyanobacteriota</taxon>
        <taxon>Cyanophyceae</taxon>
        <taxon>Nostocales</taxon>
        <taxon>Nodulariaceae</taxon>
        <taxon>Nodularia</taxon>
    </lineage>
</organism>
<evidence type="ECO:0000313" key="2">
    <source>
        <dbReference type="EMBL" id="MEA5608360.1"/>
    </source>
</evidence>
<dbReference type="PANTHER" id="PTHR32182">
    <property type="entry name" value="DNA REPLICATION AND REPAIR PROTEIN RECF"/>
    <property type="match status" value="1"/>
</dbReference>
<dbReference type="Proteomes" id="UP001303285">
    <property type="component" value="Unassembled WGS sequence"/>
</dbReference>
<proteinExistence type="predicted"/>
<dbReference type="PANTHER" id="PTHR32182:SF22">
    <property type="entry name" value="ATP-DEPENDENT ENDONUCLEASE, OLD FAMILY-RELATED"/>
    <property type="match status" value="1"/>
</dbReference>
<protein>
    <submittedName>
        <fullName evidence="2">AAA family ATPase</fullName>
    </submittedName>
</protein>
<dbReference type="InterPro" id="IPR027417">
    <property type="entry name" value="P-loop_NTPase"/>
</dbReference>
<reference evidence="2 3" key="1">
    <citation type="submission" date="2023-12" db="EMBL/GenBank/DDBJ databases">
        <title>Baltic Sea Cyanobacteria.</title>
        <authorList>
            <person name="Delbaje E."/>
            <person name="Fewer D.P."/>
            <person name="Shishido T.K."/>
        </authorList>
    </citation>
    <scope>NUCLEOTIDE SEQUENCE [LARGE SCALE GENOMIC DNA]</scope>
    <source>
        <strain evidence="2 3">UHCC 0060</strain>
    </source>
</reference>
<gene>
    <name evidence="2" type="ORF">VB695_09790</name>
</gene>
<sequence>MNQPLLRFLITKNYKNLSLEQVVELQKLNIFIGANNSGKSNFISCLKFLKSSLTKIPDENRGVSSFEDAISQCGGDRILDISVDSPARVRLAYCFEFPQNTQINTASKDSRILDIKIFVNKPNLKVSIGEEYLYNGVNLHDYNSSTPFYYYKFHDREFGKGAVSVYDEPGQTLRTHFEGLEDIPSNSLGLATIPKLLEHSQYPPENTPVYKVRRELIELVSQWQFYNANNMDLNEIRLSEPKIGGSDIYLSQSGDNLPLVLDNLIQQDIEFEESINIALKAILPKSRRLRPIRSGRLSLTLELYFQDIKEAFYLNELSDGTVRMLCWATILHSPILPSLLVIDEPELGLHVSWMPILAEWIKKAARKTQVIITTHSPDLLDHFTDCLENVFCFYSEDKMHFSIKTLSPEMLSEKLAEGWELGDLYRVGDPSIGGWPW</sequence>
<feature type="domain" description="ATPase AAA-type core" evidence="1">
    <location>
        <begin position="28"/>
        <end position="57"/>
    </location>
</feature>
<comment type="caution">
    <text evidence="2">The sequence shown here is derived from an EMBL/GenBank/DDBJ whole genome shotgun (WGS) entry which is preliminary data.</text>
</comment>
<evidence type="ECO:0000313" key="3">
    <source>
        <dbReference type="Proteomes" id="UP001303285"/>
    </source>
</evidence>
<accession>A0ABU5UQ08</accession>
<name>A0ABU5UQ08_NODSP</name>